<dbReference type="GO" id="GO:0016740">
    <property type="term" value="F:transferase activity"/>
    <property type="evidence" value="ECO:0007669"/>
    <property type="project" value="UniProtKB-KW"/>
</dbReference>
<accession>A0A4Q0Y2Q3</accession>
<dbReference type="Proteomes" id="UP000290172">
    <property type="component" value="Unassembled WGS sequence"/>
</dbReference>
<feature type="non-terminal residue" evidence="2">
    <location>
        <position position="1"/>
    </location>
</feature>
<dbReference type="AlphaFoldDB" id="A0A4Q0Y2Q3"/>
<evidence type="ECO:0000259" key="1">
    <source>
        <dbReference type="Pfam" id="PF00534"/>
    </source>
</evidence>
<evidence type="ECO:0000313" key="2">
    <source>
        <dbReference type="EMBL" id="RXJ64342.1"/>
    </source>
</evidence>
<gene>
    <name evidence="2" type="ORF">CRV08_15830</name>
</gene>
<comment type="caution">
    <text evidence="2">The sequence shown here is derived from an EMBL/GenBank/DDBJ whole genome shotgun (WGS) entry which is preliminary data.</text>
</comment>
<dbReference type="EMBL" id="PDKJ01000055">
    <property type="protein sequence ID" value="RXJ64342.1"/>
    <property type="molecule type" value="Genomic_DNA"/>
</dbReference>
<name>A0A4Q0Y2Q3_9BACT</name>
<dbReference type="Gene3D" id="3.40.50.2000">
    <property type="entry name" value="Glycogen Phosphorylase B"/>
    <property type="match status" value="1"/>
</dbReference>
<dbReference type="InterPro" id="IPR001296">
    <property type="entry name" value="Glyco_trans_1"/>
</dbReference>
<dbReference type="Pfam" id="PF00534">
    <property type="entry name" value="Glycos_transf_1"/>
    <property type="match status" value="1"/>
</dbReference>
<protein>
    <submittedName>
        <fullName evidence="2">Glycosyl transferase family 1</fullName>
    </submittedName>
</protein>
<reference evidence="2 3" key="1">
    <citation type="submission" date="2017-10" db="EMBL/GenBank/DDBJ databases">
        <title>Genomics of the genus Arcobacter.</title>
        <authorList>
            <person name="Perez-Cataluna A."/>
            <person name="Figueras M.J."/>
        </authorList>
    </citation>
    <scope>NUCLEOTIDE SEQUENCE [LARGE SCALE GENOMIC DNA]</scope>
    <source>
        <strain evidence="2 3">CECT 8993</strain>
    </source>
</reference>
<keyword evidence="2" id="KW-0808">Transferase</keyword>
<feature type="domain" description="Glycosyl transferase family 1" evidence="1">
    <location>
        <begin position="3"/>
        <end position="161"/>
    </location>
</feature>
<dbReference type="SUPFAM" id="SSF53756">
    <property type="entry name" value="UDP-Glycosyltransferase/glycogen phosphorylase"/>
    <property type="match status" value="1"/>
</dbReference>
<dbReference type="RefSeq" id="WP_128983857.1">
    <property type="nucleotide sequence ID" value="NZ_PDKJ01000055.1"/>
</dbReference>
<evidence type="ECO:0000313" key="3">
    <source>
        <dbReference type="Proteomes" id="UP000290172"/>
    </source>
</evidence>
<sequence>HQSNEKRFFYAGTIDKLRDFETVINAFDSVKSSSWKLTISTKNPENAKAIISSFPTLENKINIVNAKTKEELLKYISEADVGICVLPDIPLFSTSTPIKIMDYYSTAIPCLMTNNANNYTLFTDDYDAWFCKFDKYSIKTRLEEIIDLSKEEVENIGKKGQTRLLEIRNYKKVASKLAETLELL</sequence>
<proteinExistence type="predicted"/>
<organism evidence="2 3">
    <name type="scientific">Halarcobacter ebronensis</name>
    <dbReference type="NCBI Taxonomy" id="1462615"/>
    <lineage>
        <taxon>Bacteria</taxon>
        <taxon>Pseudomonadati</taxon>
        <taxon>Campylobacterota</taxon>
        <taxon>Epsilonproteobacteria</taxon>
        <taxon>Campylobacterales</taxon>
        <taxon>Arcobacteraceae</taxon>
        <taxon>Halarcobacter</taxon>
    </lineage>
</organism>